<accession>A0AAJ0GSR4</accession>
<proteinExistence type="predicted"/>
<dbReference type="RefSeq" id="XP_062721194.1">
    <property type="nucleotide sequence ID" value="XM_062862515.1"/>
</dbReference>
<organism evidence="1 2">
    <name type="scientific">Chaetomium strumarium</name>
    <dbReference type="NCBI Taxonomy" id="1170767"/>
    <lineage>
        <taxon>Eukaryota</taxon>
        <taxon>Fungi</taxon>
        <taxon>Dikarya</taxon>
        <taxon>Ascomycota</taxon>
        <taxon>Pezizomycotina</taxon>
        <taxon>Sordariomycetes</taxon>
        <taxon>Sordariomycetidae</taxon>
        <taxon>Sordariales</taxon>
        <taxon>Chaetomiaceae</taxon>
        <taxon>Chaetomium</taxon>
    </lineage>
</organism>
<keyword evidence="2" id="KW-1185">Reference proteome</keyword>
<dbReference type="AlphaFoldDB" id="A0AAJ0GSR4"/>
<comment type="caution">
    <text evidence="1">The sequence shown here is derived from an EMBL/GenBank/DDBJ whole genome shotgun (WGS) entry which is preliminary data.</text>
</comment>
<name>A0AAJ0GSR4_9PEZI</name>
<protein>
    <submittedName>
        <fullName evidence="1">Uncharacterized protein</fullName>
    </submittedName>
</protein>
<dbReference type="GeneID" id="87881344"/>
<sequence length="114" mass="12295">MAVVETGADWEPNLTLLQTPAATLVKLGEIVRNATLALPHEGAVPDLIDMDAQGHTSSCGSCTIFWTTLRLQQRTWAKSTYPPCAVCQTWPLLDITACIISVQPRPTSIGYGAQ</sequence>
<evidence type="ECO:0000313" key="1">
    <source>
        <dbReference type="EMBL" id="KAK3305414.1"/>
    </source>
</evidence>
<dbReference type="EMBL" id="JAUDZG010000004">
    <property type="protein sequence ID" value="KAK3305414.1"/>
    <property type="molecule type" value="Genomic_DNA"/>
</dbReference>
<evidence type="ECO:0000313" key="2">
    <source>
        <dbReference type="Proteomes" id="UP001273166"/>
    </source>
</evidence>
<reference evidence="1" key="1">
    <citation type="journal article" date="2023" name="Mol. Phylogenet. Evol.">
        <title>Genome-scale phylogeny and comparative genomics of the fungal order Sordariales.</title>
        <authorList>
            <person name="Hensen N."/>
            <person name="Bonometti L."/>
            <person name="Westerberg I."/>
            <person name="Brannstrom I.O."/>
            <person name="Guillou S."/>
            <person name="Cros-Aarteil S."/>
            <person name="Calhoun S."/>
            <person name="Haridas S."/>
            <person name="Kuo A."/>
            <person name="Mondo S."/>
            <person name="Pangilinan J."/>
            <person name="Riley R."/>
            <person name="LaButti K."/>
            <person name="Andreopoulos B."/>
            <person name="Lipzen A."/>
            <person name="Chen C."/>
            <person name="Yan M."/>
            <person name="Daum C."/>
            <person name="Ng V."/>
            <person name="Clum A."/>
            <person name="Steindorff A."/>
            <person name="Ohm R.A."/>
            <person name="Martin F."/>
            <person name="Silar P."/>
            <person name="Natvig D.O."/>
            <person name="Lalanne C."/>
            <person name="Gautier V."/>
            <person name="Ament-Velasquez S.L."/>
            <person name="Kruys A."/>
            <person name="Hutchinson M.I."/>
            <person name="Powell A.J."/>
            <person name="Barry K."/>
            <person name="Miller A.N."/>
            <person name="Grigoriev I.V."/>
            <person name="Debuchy R."/>
            <person name="Gladieux P."/>
            <person name="Hiltunen Thoren M."/>
            <person name="Johannesson H."/>
        </authorList>
    </citation>
    <scope>NUCLEOTIDE SEQUENCE</scope>
    <source>
        <strain evidence="1">CBS 333.67</strain>
    </source>
</reference>
<gene>
    <name evidence="1" type="ORF">B0T15DRAFT_196512</name>
</gene>
<dbReference type="Proteomes" id="UP001273166">
    <property type="component" value="Unassembled WGS sequence"/>
</dbReference>
<reference evidence="1" key="2">
    <citation type="submission" date="2023-06" db="EMBL/GenBank/DDBJ databases">
        <authorList>
            <consortium name="Lawrence Berkeley National Laboratory"/>
            <person name="Mondo S.J."/>
            <person name="Hensen N."/>
            <person name="Bonometti L."/>
            <person name="Westerberg I."/>
            <person name="Brannstrom I.O."/>
            <person name="Guillou S."/>
            <person name="Cros-Aarteil S."/>
            <person name="Calhoun S."/>
            <person name="Haridas S."/>
            <person name="Kuo A."/>
            <person name="Pangilinan J."/>
            <person name="Riley R."/>
            <person name="Labutti K."/>
            <person name="Andreopoulos B."/>
            <person name="Lipzen A."/>
            <person name="Chen C."/>
            <person name="Yanf M."/>
            <person name="Daum C."/>
            <person name="Ng V."/>
            <person name="Clum A."/>
            <person name="Steindorff A."/>
            <person name="Ohm R."/>
            <person name="Martin F."/>
            <person name="Silar P."/>
            <person name="Natvig D."/>
            <person name="Lalanne C."/>
            <person name="Gautier V."/>
            <person name="Ament-Velasquez S.L."/>
            <person name="Kruys A."/>
            <person name="Hutchinson M.I."/>
            <person name="Powell A.J."/>
            <person name="Barry K."/>
            <person name="Miller A.N."/>
            <person name="Grigoriev I.V."/>
            <person name="Debuchy R."/>
            <person name="Gladieux P."/>
            <person name="Thoren M.H."/>
            <person name="Johannesson H."/>
        </authorList>
    </citation>
    <scope>NUCLEOTIDE SEQUENCE</scope>
    <source>
        <strain evidence="1">CBS 333.67</strain>
    </source>
</reference>